<feature type="domain" description="ABC3 transporter permease C-terminal" evidence="8">
    <location>
        <begin position="712"/>
        <end position="828"/>
    </location>
</feature>
<feature type="transmembrane region" description="Helical" evidence="7">
    <location>
        <begin position="419"/>
        <end position="440"/>
    </location>
</feature>
<comment type="subcellular location">
    <subcellularLocation>
        <location evidence="1">Cell membrane</location>
        <topology evidence="1">Multi-pass membrane protein</topology>
    </subcellularLocation>
</comment>
<dbReference type="Pfam" id="PF02687">
    <property type="entry name" value="FtsX"/>
    <property type="match status" value="2"/>
</dbReference>
<evidence type="ECO:0000256" key="1">
    <source>
        <dbReference type="ARBA" id="ARBA00004651"/>
    </source>
</evidence>
<dbReference type="PANTHER" id="PTHR30572:SF4">
    <property type="entry name" value="ABC TRANSPORTER PERMEASE YTRF"/>
    <property type="match status" value="1"/>
</dbReference>
<dbReference type="RefSeq" id="WP_154530486.1">
    <property type="nucleotide sequence ID" value="NZ_VULX01000003.1"/>
</dbReference>
<dbReference type="InterPro" id="IPR025857">
    <property type="entry name" value="MacB_PCD"/>
</dbReference>
<dbReference type="AlphaFoldDB" id="A0A7X2T179"/>
<evidence type="ECO:0000313" key="10">
    <source>
        <dbReference type="EMBL" id="MSR90603.1"/>
    </source>
</evidence>
<dbReference type="GO" id="GO:0005886">
    <property type="term" value="C:plasma membrane"/>
    <property type="evidence" value="ECO:0007669"/>
    <property type="project" value="UniProtKB-SubCell"/>
</dbReference>
<feature type="transmembrane region" description="Helical" evidence="7">
    <location>
        <begin position="304"/>
        <end position="322"/>
    </location>
</feature>
<comment type="similarity">
    <text evidence="6">Belongs to the ABC-4 integral membrane protein family.</text>
</comment>
<comment type="caution">
    <text evidence="10">The sequence shown here is derived from an EMBL/GenBank/DDBJ whole genome shotgun (WGS) entry which is preliminary data.</text>
</comment>
<evidence type="ECO:0000256" key="2">
    <source>
        <dbReference type="ARBA" id="ARBA00022475"/>
    </source>
</evidence>
<name>A0A7X2T179_9CLOT</name>
<feature type="domain" description="MacB-like periplasmic core" evidence="9">
    <location>
        <begin position="19"/>
        <end position="212"/>
    </location>
</feature>
<evidence type="ECO:0000259" key="8">
    <source>
        <dbReference type="Pfam" id="PF02687"/>
    </source>
</evidence>
<feature type="transmembrane region" description="Helical" evidence="7">
    <location>
        <begin position="708"/>
        <end position="735"/>
    </location>
</feature>
<evidence type="ECO:0000256" key="6">
    <source>
        <dbReference type="ARBA" id="ARBA00038076"/>
    </source>
</evidence>
<accession>A0A7X2T179</accession>
<dbReference type="Pfam" id="PF12704">
    <property type="entry name" value="MacB_PCD"/>
    <property type="match status" value="1"/>
</dbReference>
<evidence type="ECO:0000256" key="7">
    <source>
        <dbReference type="SAM" id="Phobius"/>
    </source>
</evidence>
<dbReference type="InterPro" id="IPR050250">
    <property type="entry name" value="Macrolide_Exporter_MacB"/>
</dbReference>
<keyword evidence="3 7" id="KW-0812">Transmembrane</keyword>
<evidence type="ECO:0000256" key="4">
    <source>
        <dbReference type="ARBA" id="ARBA00022989"/>
    </source>
</evidence>
<evidence type="ECO:0000256" key="3">
    <source>
        <dbReference type="ARBA" id="ARBA00022692"/>
    </source>
</evidence>
<dbReference type="GO" id="GO:0022857">
    <property type="term" value="F:transmembrane transporter activity"/>
    <property type="evidence" value="ECO:0007669"/>
    <property type="project" value="TreeGrafter"/>
</dbReference>
<feature type="transmembrane region" description="Helical" evidence="7">
    <location>
        <begin position="20"/>
        <end position="43"/>
    </location>
</feature>
<gene>
    <name evidence="10" type="ORF">FYJ33_04035</name>
</gene>
<dbReference type="InterPro" id="IPR003838">
    <property type="entry name" value="ABC3_permease_C"/>
</dbReference>
<organism evidence="10 11">
    <name type="scientific">Inconstantimicrobium porci</name>
    <dbReference type="NCBI Taxonomy" id="2652291"/>
    <lineage>
        <taxon>Bacteria</taxon>
        <taxon>Bacillati</taxon>
        <taxon>Bacillota</taxon>
        <taxon>Clostridia</taxon>
        <taxon>Eubacteriales</taxon>
        <taxon>Clostridiaceae</taxon>
        <taxon>Inconstantimicrobium</taxon>
    </lineage>
</organism>
<sequence>MKSYSEISNRYMKQNKKRSLMTIFGIMMATVLIFAVGTFLLSFRDSMIANERSTGNDFEFKFIDVTDKQAEKIIKNVEVANFSVQRSTDDKQSYKVNNKECYLLVGDSGYFKRLYRSKLSSGKMPEKYGEIVIDNYTKKYLETNIGDKIKLENSEGKNEEFEVVGISKSDYYLGLNIATYFDSSRMTSDEKYTVAVNLKSNKNKQSIIKKIASNAEVTINSDNLTGNSKILYLTGNGSNKDKNIALEYITIFVIAIIVVCTIIVIYNSFNMSVIERIRYFGILKAIGATPSQIKRIIFNEGIKMGLIAFPVGCIVGFFALKYGIKIFVGGDLLGMDNFTVKFYWEAILISAVVVAVTIFLSMIFPAEKAKRIPAVEAMKNSNEIKKGKLKKRKSGLIGKIFGIEGDIAYKNIKRTPLRFIITVLALTVSIVIFNVFYGFMDYAKQMVREEYGNVAYQAEVQPSLNFDEKSIDEFKKNSFIKNMSVFRTDNTIYSVIDKNEVNTAAKRYKFEHDFGEDKVNLLTRVISTDNNSLNILKDYIVEGKIDKKKINEGQVIIVAGYKDKNENGKIKTVYPAKYKVGDKIRIPKVNLDLDRKEENYHDKYMNAAKKAVRNNEYYEFTIMAIANRDPFSGFSSDNAVQIFMNNKTANVIKGTKMISRIGINFDNDNDRTRALDYFSKNDNNAMYNYVDKQQAVDLITHTYNQISFFVYCFIIIVSVISIVNILNTISTNLLLRKKEFSTMKAIGMTQKQLRKSVILEGTIYGIISSIIGGAISVALLLLLIKLGGGLGEVQYKFAVIPFISSIIVTILVTYAATLAPLKKLKTITIVEGIRDDD</sequence>
<proteinExistence type="inferred from homology"/>
<protein>
    <submittedName>
        <fullName evidence="10">ABC transporter permease</fullName>
    </submittedName>
</protein>
<keyword evidence="5 7" id="KW-0472">Membrane</keyword>
<evidence type="ECO:0000313" key="11">
    <source>
        <dbReference type="Proteomes" id="UP000460287"/>
    </source>
</evidence>
<dbReference type="EMBL" id="VULX01000003">
    <property type="protein sequence ID" value="MSR90603.1"/>
    <property type="molecule type" value="Genomic_DNA"/>
</dbReference>
<feature type="transmembrane region" description="Helical" evidence="7">
    <location>
        <begin position="248"/>
        <end position="269"/>
    </location>
</feature>
<dbReference type="PANTHER" id="PTHR30572">
    <property type="entry name" value="MEMBRANE COMPONENT OF TRANSPORTER-RELATED"/>
    <property type="match status" value="1"/>
</dbReference>
<evidence type="ECO:0000256" key="5">
    <source>
        <dbReference type="ARBA" id="ARBA00023136"/>
    </source>
</evidence>
<feature type="transmembrane region" description="Helical" evidence="7">
    <location>
        <begin position="342"/>
        <end position="364"/>
    </location>
</feature>
<reference evidence="10 11" key="1">
    <citation type="submission" date="2019-08" db="EMBL/GenBank/DDBJ databases">
        <title>In-depth cultivation of the pig gut microbiome towards novel bacterial diversity and tailored functional studies.</title>
        <authorList>
            <person name="Wylensek D."/>
            <person name="Hitch T.C.A."/>
            <person name="Clavel T."/>
        </authorList>
    </citation>
    <scope>NUCLEOTIDE SEQUENCE [LARGE SCALE GENOMIC DNA]</scope>
    <source>
        <strain evidence="10 11">WCA-383-APC-5B</strain>
    </source>
</reference>
<feature type="transmembrane region" description="Helical" evidence="7">
    <location>
        <begin position="795"/>
        <end position="816"/>
    </location>
</feature>
<keyword evidence="4 7" id="KW-1133">Transmembrane helix</keyword>
<evidence type="ECO:0000259" key="9">
    <source>
        <dbReference type="Pfam" id="PF12704"/>
    </source>
</evidence>
<dbReference type="Proteomes" id="UP000460287">
    <property type="component" value="Unassembled WGS sequence"/>
</dbReference>
<keyword evidence="2" id="KW-1003">Cell membrane</keyword>
<feature type="domain" description="ABC3 transporter permease C-terminal" evidence="8">
    <location>
        <begin position="251"/>
        <end position="373"/>
    </location>
</feature>
<keyword evidence="11" id="KW-1185">Reference proteome</keyword>
<feature type="transmembrane region" description="Helical" evidence="7">
    <location>
        <begin position="756"/>
        <end position="783"/>
    </location>
</feature>